<evidence type="ECO:0000256" key="1">
    <source>
        <dbReference type="PROSITE-ProRule" id="PRU00371"/>
    </source>
</evidence>
<keyword evidence="1" id="KW-0539">Nucleus</keyword>
<reference evidence="4" key="2">
    <citation type="submission" date="2025-05" db="UniProtKB">
        <authorList>
            <consortium name="EnsemblMetazoa"/>
        </authorList>
    </citation>
    <scope>IDENTIFICATION</scope>
</reference>
<proteinExistence type="predicted"/>
<evidence type="ECO:0000313" key="5">
    <source>
        <dbReference type="Proteomes" id="UP001652680"/>
    </source>
</evidence>
<evidence type="ECO:0000256" key="2">
    <source>
        <dbReference type="SAM" id="MobiDB-lite"/>
    </source>
</evidence>
<feature type="domain" description="BESS" evidence="3">
    <location>
        <begin position="105"/>
        <end position="144"/>
    </location>
</feature>
<name>A0ABM5HQT1_DRORH</name>
<dbReference type="InterPro" id="IPR004210">
    <property type="entry name" value="BESS_motif"/>
</dbReference>
<dbReference type="Pfam" id="PF02944">
    <property type="entry name" value="BESS"/>
    <property type="match status" value="1"/>
</dbReference>
<dbReference type="EnsemblMetazoa" id="XM_017128522.2">
    <property type="protein sequence ID" value="XP_016984011.2"/>
    <property type="gene ID" value="LOC108048057"/>
</dbReference>
<reference evidence="5" key="1">
    <citation type="journal article" date="2021" name="Elife">
        <title>Highly contiguous assemblies of 101 drosophilid genomes.</title>
        <authorList>
            <person name="Kim B.Y."/>
            <person name="Wang J.R."/>
            <person name="Miller D.E."/>
            <person name="Barmina O."/>
            <person name="Delaney E."/>
            <person name="Thompson A."/>
            <person name="Comeault A.A."/>
            <person name="Peede D."/>
            <person name="D'Agostino E.R."/>
            <person name="Pelaez J."/>
            <person name="Aguilar J.M."/>
            <person name="Haji D."/>
            <person name="Matsunaga T."/>
            <person name="Armstrong E.E."/>
            <person name="Zych M."/>
            <person name="Ogawa Y."/>
            <person name="Stamenkovic-Radak M."/>
            <person name="Jelic M."/>
            <person name="Veselinovic M.S."/>
            <person name="Tanaskovic M."/>
            <person name="Eric P."/>
            <person name="Gao J.J."/>
            <person name="Katoh T.K."/>
            <person name="Toda M.J."/>
            <person name="Watabe H."/>
            <person name="Watada M."/>
            <person name="Davis J.S."/>
            <person name="Moyle L.C."/>
            <person name="Manoli G."/>
            <person name="Bertolini E."/>
            <person name="Kostal V."/>
            <person name="Hawley R.S."/>
            <person name="Takahashi A."/>
            <person name="Jones C.D."/>
            <person name="Price D.K."/>
            <person name="Whiteman N."/>
            <person name="Kopp A."/>
            <person name="Matute D.R."/>
            <person name="Petrov D.A."/>
        </authorList>
    </citation>
    <scope>NUCLEOTIDE SEQUENCE [LARGE SCALE GENOMIC DNA]</scope>
</reference>
<feature type="compositionally biased region" description="Pro residues" evidence="2">
    <location>
        <begin position="92"/>
        <end position="102"/>
    </location>
</feature>
<dbReference type="PROSITE" id="PS51031">
    <property type="entry name" value="BESS"/>
    <property type="match status" value="1"/>
</dbReference>
<evidence type="ECO:0000313" key="4">
    <source>
        <dbReference type="EnsemblMetazoa" id="XP_016984011.2"/>
    </source>
</evidence>
<feature type="region of interest" description="Disordered" evidence="2">
    <location>
        <begin position="1"/>
        <end position="32"/>
    </location>
</feature>
<dbReference type="RefSeq" id="XP_016984011.2">
    <property type="nucleotide sequence ID" value="XM_017128522.2"/>
</dbReference>
<evidence type="ECO:0000259" key="3">
    <source>
        <dbReference type="PROSITE" id="PS51031"/>
    </source>
</evidence>
<protein>
    <recommendedName>
        <fullName evidence="3">BESS domain-containing protein</fullName>
    </recommendedName>
</protein>
<feature type="region of interest" description="Disordered" evidence="2">
    <location>
        <begin position="82"/>
        <end position="102"/>
    </location>
</feature>
<comment type="subcellular location">
    <subcellularLocation>
        <location evidence="1">Nucleus</location>
    </subcellularLocation>
</comment>
<sequence>MWNTSKVYEKNTTKNEESGEEEAAYIKEEDNLKPERTSSLLINRIHMSLRQNQLPYSKPIPQNREELLQSIGRDREVLGAYFQKLSSQQSPAPSPPAPNPPIPQRNSYDLFFESACVSVKGLPPKLAAEAKSRISQIITEFEIRAISEIEAQQERQMQNQTRRDGASEIVYEFRPCL</sequence>
<feature type="compositionally biased region" description="Basic and acidic residues" evidence="2">
    <location>
        <begin position="7"/>
        <end position="17"/>
    </location>
</feature>
<keyword evidence="5" id="KW-1185">Reference proteome</keyword>
<dbReference type="GeneID" id="108048057"/>
<dbReference type="Proteomes" id="UP001652680">
    <property type="component" value="Unassembled WGS sequence"/>
</dbReference>
<accession>A0ABM5HQT1</accession>
<organism evidence="4 5">
    <name type="scientific">Drosophila rhopaloa</name>
    <name type="common">Fruit fly</name>
    <dbReference type="NCBI Taxonomy" id="1041015"/>
    <lineage>
        <taxon>Eukaryota</taxon>
        <taxon>Metazoa</taxon>
        <taxon>Ecdysozoa</taxon>
        <taxon>Arthropoda</taxon>
        <taxon>Hexapoda</taxon>
        <taxon>Insecta</taxon>
        <taxon>Pterygota</taxon>
        <taxon>Neoptera</taxon>
        <taxon>Endopterygota</taxon>
        <taxon>Diptera</taxon>
        <taxon>Brachycera</taxon>
        <taxon>Muscomorpha</taxon>
        <taxon>Ephydroidea</taxon>
        <taxon>Drosophilidae</taxon>
        <taxon>Drosophila</taxon>
        <taxon>Sophophora</taxon>
    </lineage>
</organism>